<dbReference type="Gene3D" id="2.40.40.10">
    <property type="entry name" value="RlpA-like domain"/>
    <property type="match status" value="1"/>
</dbReference>
<comment type="catalytic activity">
    <reaction evidence="1">
        <text>Exolytic cleavage of the (1-&gt;4)-beta-glycosidic linkage between N-acetylmuramic acid (MurNAc) and N-acetylglucosamine (GlcNAc) residues in peptidoglycan, from either the reducing or the non-reducing ends of the peptidoglycan chains, with concomitant formation of a 1,6-anhydrobond in the MurNAc residue.</text>
        <dbReference type="EC" id="4.2.2.n1"/>
    </reaction>
</comment>
<dbReference type="EC" id="4.2.2.n1" evidence="2"/>
<dbReference type="SUPFAM" id="SSF50685">
    <property type="entry name" value="Barwin-like endoglucanases"/>
    <property type="match status" value="1"/>
</dbReference>
<keyword evidence="3" id="KW-0456">Lyase</keyword>
<dbReference type="CDD" id="cd14668">
    <property type="entry name" value="mlta_B"/>
    <property type="match status" value="1"/>
</dbReference>
<dbReference type="Gene3D" id="2.40.240.50">
    <property type="entry name" value="Barwin-like endoglucanases"/>
    <property type="match status" value="1"/>
</dbReference>
<reference evidence="9" key="1">
    <citation type="journal article" date="2022" name="Int. J. Syst. Evol. Microbiol.">
        <title>Anaeromyxobacter oryzae sp. nov., Anaeromyxobacter diazotrophicus sp. nov. and Anaeromyxobacter paludicola sp. nov., isolated from paddy soils.</title>
        <authorList>
            <person name="Itoh H."/>
            <person name="Xu Z."/>
            <person name="Mise K."/>
            <person name="Masuda Y."/>
            <person name="Ushijima N."/>
            <person name="Hayakawa C."/>
            <person name="Shiratori Y."/>
            <person name="Senoo K."/>
        </authorList>
    </citation>
    <scope>NUCLEOTIDE SEQUENCE [LARGE SCALE GENOMIC DNA]</scope>
    <source>
        <strain evidence="9">Red232</strain>
    </source>
</reference>
<dbReference type="RefSeq" id="WP_248361694.1">
    <property type="nucleotide sequence ID" value="NZ_AP025591.1"/>
</dbReference>
<dbReference type="PANTHER" id="PTHR30124:SF0">
    <property type="entry name" value="MEMBRANE-BOUND LYTIC MUREIN TRANSGLYCOSYLASE A"/>
    <property type="match status" value="1"/>
</dbReference>
<proteinExistence type="predicted"/>
<feature type="domain" description="Lytic transglycosylase MltA" evidence="7">
    <location>
        <begin position="141"/>
        <end position="296"/>
    </location>
</feature>
<gene>
    <name evidence="8" type="ORF">AMOR_25700</name>
</gene>
<evidence type="ECO:0000256" key="2">
    <source>
        <dbReference type="ARBA" id="ARBA00012587"/>
    </source>
</evidence>
<keyword evidence="4" id="KW-0961">Cell wall biogenesis/degradation</keyword>
<dbReference type="Pfam" id="PF06725">
    <property type="entry name" value="3D"/>
    <property type="match status" value="1"/>
</dbReference>
<dbReference type="Proteomes" id="UP001162891">
    <property type="component" value="Chromosome"/>
</dbReference>
<feature type="signal peptide" evidence="6">
    <location>
        <begin position="1"/>
        <end position="18"/>
    </location>
</feature>
<dbReference type="PIRSF" id="PIRSF019422">
    <property type="entry name" value="MltA"/>
    <property type="match status" value="1"/>
</dbReference>
<dbReference type="InterPro" id="IPR010611">
    <property type="entry name" value="3D_dom"/>
</dbReference>
<keyword evidence="6" id="KW-0732">Signal</keyword>
<accession>A0ABM7WVS6</accession>
<evidence type="ECO:0000259" key="7">
    <source>
        <dbReference type="SMART" id="SM00925"/>
    </source>
</evidence>
<protein>
    <recommendedName>
        <fullName evidence="2">peptidoglycan lytic exotransglycosylase</fullName>
        <ecNumber evidence="2">4.2.2.n1</ecNumber>
    </recommendedName>
    <alternativeName>
        <fullName evidence="5">Murein hydrolase A</fullName>
    </alternativeName>
</protein>
<keyword evidence="9" id="KW-1185">Reference proteome</keyword>
<evidence type="ECO:0000256" key="5">
    <source>
        <dbReference type="ARBA" id="ARBA00030918"/>
    </source>
</evidence>
<dbReference type="InterPro" id="IPR036908">
    <property type="entry name" value="RlpA-like_sf"/>
</dbReference>
<dbReference type="InterPro" id="IPR026044">
    <property type="entry name" value="MltA"/>
</dbReference>
<dbReference type="InterPro" id="IPR005300">
    <property type="entry name" value="MltA_B"/>
</dbReference>
<evidence type="ECO:0000313" key="9">
    <source>
        <dbReference type="Proteomes" id="UP001162891"/>
    </source>
</evidence>
<dbReference type="PROSITE" id="PS51257">
    <property type="entry name" value="PROKAR_LIPOPROTEIN"/>
    <property type="match status" value="1"/>
</dbReference>
<name>A0ABM7WVS6_9BACT</name>
<dbReference type="PANTHER" id="PTHR30124">
    <property type="entry name" value="MEMBRANE-BOUND LYTIC MUREIN TRANSGLYCOSYLASE A"/>
    <property type="match status" value="1"/>
</dbReference>
<evidence type="ECO:0000313" key="8">
    <source>
        <dbReference type="EMBL" id="BDG03574.1"/>
    </source>
</evidence>
<evidence type="ECO:0000256" key="6">
    <source>
        <dbReference type="SAM" id="SignalP"/>
    </source>
</evidence>
<feature type="chain" id="PRO_5045153793" description="peptidoglycan lytic exotransglycosylase" evidence="6">
    <location>
        <begin position="19"/>
        <end position="401"/>
    </location>
</feature>
<evidence type="ECO:0000256" key="3">
    <source>
        <dbReference type="ARBA" id="ARBA00023239"/>
    </source>
</evidence>
<dbReference type="Pfam" id="PF03562">
    <property type="entry name" value="MltA"/>
    <property type="match status" value="1"/>
</dbReference>
<sequence>MRRLAAVALALAFLAACRTVPPPPPPEPARTPEKALEELAPEAFPAFGDDLDYAGLEDALSRSLTALARLAQADPGRMLAFGKERVPIKKVQATLARFREIALARPTPDALAATLRREFRVFRSTGDGTGKVLFTGYYLPELRGSLVRDGPFQVPLHRAPDDLVQVRAKDFPQALSDDLVGRVEAGRLVPYPTRAEIARGALDPKAVLCFVDSAVDAFFVEIQGSGVVRFPDGTSRVVTYAGKNGHRYEAVGAELVRRGALRREDVSMQAIRAWLAANPAAQAEVLATNPSYVFFRFADAATGALGVPVTPDRTVAADARVFPKSALAFVETERPVDATGAAMRPFSRFVLDQDAGGAIRTSARIDLYLGTGAYAENAAGRMKQPGRLYYLLLRDPAPAIR</sequence>
<dbReference type="EMBL" id="AP025591">
    <property type="protein sequence ID" value="BDG03574.1"/>
    <property type="molecule type" value="Genomic_DNA"/>
</dbReference>
<evidence type="ECO:0000256" key="1">
    <source>
        <dbReference type="ARBA" id="ARBA00001420"/>
    </source>
</evidence>
<organism evidence="8 9">
    <name type="scientific">Anaeromyxobacter oryzae</name>
    <dbReference type="NCBI Taxonomy" id="2918170"/>
    <lineage>
        <taxon>Bacteria</taxon>
        <taxon>Pseudomonadati</taxon>
        <taxon>Myxococcota</taxon>
        <taxon>Myxococcia</taxon>
        <taxon>Myxococcales</taxon>
        <taxon>Cystobacterineae</taxon>
        <taxon>Anaeromyxobacteraceae</taxon>
        <taxon>Anaeromyxobacter</taxon>
    </lineage>
</organism>
<dbReference type="CDD" id="cd14485">
    <property type="entry name" value="mltA_like_LT_A"/>
    <property type="match status" value="1"/>
</dbReference>
<dbReference type="SMART" id="SM00925">
    <property type="entry name" value="MltA"/>
    <property type="match status" value="1"/>
</dbReference>
<evidence type="ECO:0000256" key="4">
    <source>
        <dbReference type="ARBA" id="ARBA00023316"/>
    </source>
</evidence>